<name>A0ABQ1R1G3_9FLAO</name>
<evidence type="ECO:0000313" key="3">
    <source>
        <dbReference type="Proteomes" id="UP000625780"/>
    </source>
</evidence>
<evidence type="ECO:0008006" key="4">
    <source>
        <dbReference type="Google" id="ProtNLM"/>
    </source>
</evidence>
<keyword evidence="3" id="KW-1185">Reference proteome</keyword>
<proteinExistence type="predicted"/>
<organism evidence="2 3">
    <name type="scientific">Muriicola marianensis</name>
    <dbReference type="NCBI Taxonomy" id="1324801"/>
    <lineage>
        <taxon>Bacteria</taxon>
        <taxon>Pseudomonadati</taxon>
        <taxon>Bacteroidota</taxon>
        <taxon>Flavobacteriia</taxon>
        <taxon>Flavobacteriales</taxon>
        <taxon>Flavobacteriaceae</taxon>
        <taxon>Muriicola</taxon>
    </lineage>
</organism>
<dbReference type="Pfam" id="PF20532">
    <property type="entry name" value="DUF6747"/>
    <property type="match status" value="1"/>
</dbReference>
<keyword evidence="1" id="KW-0472">Membrane</keyword>
<reference evidence="3" key="1">
    <citation type="journal article" date="2019" name="Int. J. Syst. Evol. Microbiol.">
        <title>The Global Catalogue of Microorganisms (GCM) 10K type strain sequencing project: providing services to taxonomists for standard genome sequencing and annotation.</title>
        <authorList>
            <consortium name="The Broad Institute Genomics Platform"/>
            <consortium name="The Broad Institute Genome Sequencing Center for Infectious Disease"/>
            <person name="Wu L."/>
            <person name="Ma J."/>
        </authorList>
    </citation>
    <scope>NUCLEOTIDE SEQUENCE [LARGE SCALE GENOMIC DNA]</scope>
    <source>
        <strain evidence="3">CGMCC 1.12606</strain>
    </source>
</reference>
<gene>
    <name evidence="2" type="ORF">GCM10011361_21700</name>
</gene>
<feature type="transmembrane region" description="Helical" evidence="1">
    <location>
        <begin position="26"/>
        <end position="47"/>
    </location>
</feature>
<keyword evidence="1" id="KW-1133">Transmembrane helix</keyword>
<dbReference type="RefSeq" id="WP_308418537.1">
    <property type="nucleotide sequence ID" value="NZ_BMFH01000002.1"/>
</dbReference>
<sequence>MKSVMLMKELYLEAFKNIGSQFAKSYLKVLSWLFMASYIIVVFAFIFRASTGFAFD</sequence>
<dbReference type="InterPro" id="IPR046635">
    <property type="entry name" value="DUF6747"/>
</dbReference>
<protein>
    <recommendedName>
        <fullName evidence="4">ABC transporter permease</fullName>
    </recommendedName>
</protein>
<dbReference type="Proteomes" id="UP000625780">
    <property type="component" value="Unassembled WGS sequence"/>
</dbReference>
<accession>A0ABQ1R1G3</accession>
<keyword evidence="1" id="KW-0812">Transmembrane</keyword>
<evidence type="ECO:0000256" key="1">
    <source>
        <dbReference type="SAM" id="Phobius"/>
    </source>
</evidence>
<comment type="caution">
    <text evidence="2">The sequence shown here is derived from an EMBL/GenBank/DDBJ whole genome shotgun (WGS) entry which is preliminary data.</text>
</comment>
<evidence type="ECO:0000313" key="2">
    <source>
        <dbReference type="EMBL" id="GGD54833.1"/>
    </source>
</evidence>
<dbReference type="EMBL" id="BMFH01000002">
    <property type="protein sequence ID" value="GGD54833.1"/>
    <property type="molecule type" value="Genomic_DNA"/>
</dbReference>